<feature type="region of interest" description="Disordered" evidence="3">
    <location>
        <begin position="183"/>
        <end position="333"/>
    </location>
</feature>
<feature type="compositionally biased region" description="Low complexity" evidence="3">
    <location>
        <begin position="229"/>
        <end position="238"/>
    </location>
</feature>
<dbReference type="InterPro" id="IPR023578">
    <property type="entry name" value="Ras_GEF_dom_sf"/>
</dbReference>
<dbReference type="PROSITE" id="PS50009">
    <property type="entry name" value="RASGEF_CAT"/>
    <property type="match status" value="1"/>
</dbReference>
<dbReference type="GO" id="GO:0007264">
    <property type="term" value="P:small GTPase-mediated signal transduction"/>
    <property type="evidence" value="ECO:0007669"/>
    <property type="project" value="InterPro"/>
</dbReference>
<feature type="domain" description="Ras-GEF" evidence="4">
    <location>
        <begin position="422"/>
        <end position="677"/>
    </location>
</feature>
<feature type="region of interest" description="Disordered" evidence="3">
    <location>
        <begin position="100"/>
        <end position="163"/>
    </location>
</feature>
<dbReference type="SUPFAM" id="SSF48366">
    <property type="entry name" value="Ras GEF"/>
    <property type="match status" value="1"/>
</dbReference>
<evidence type="ECO:0000259" key="4">
    <source>
        <dbReference type="PROSITE" id="PS50009"/>
    </source>
</evidence>
<feature type="compositionally biased region" description="Polar residues" evidence="3">
    <location>
        <begin position="183"/>
        <end position="196"/>
    </location>
</feature>
<evidence type="ECO:0000313" key="5">
    <source>
        <dbReference type="EMBL" id="TPX62300.1"/>
    </source>
</evidence>
<dbReference type="InterPro" id="IPR008937">
    <property type="entry name" value="Ras-like_GEF"/>
</dbReference>
<organism evidence="5 6">
    <name type="scientific">Powellomyces hirtus</name>
    <dbReference type="NCBI Taxonomy" id="109895"/>
    <lineage>
        <taxon>Eukaryota</taxon>
        <taxon>Fungi</taxon>
        <taxon>Fungi incertae sedis</taxon>
        <taxon>Chytridiomycota</taxon>
        <taxon>Chytridiomycota incertae sedis</taxon>
        <taxon>Chytridiomycetes</taxon>
        <taxon>Spizellomycetales</taxon>
        <taxon>Powellomycetaceae</taxon>
        <taxon>Powellomyces</taxon>
    </lineage>
</organism>
<feature type="compositionally biased region" description="Polar residues" evidence="3">
    <location>
        <begin position="239"/>
        <end position="251"/>
    </location>
</feature>
<dbReference type="Proteomes" id="UP000318582">
    <property type="component" value="Unassembled WGS sequence"/>
</dbReference>
<accession>A0A507EGJ9</accession>
<feature type="compositionally biased region" description="Basic and acidic residues" evidence="3">
    <location>
        <begin position="633"/>
        <end position="642"/>
    </location>
</feature>
<feature type="compositionally biased region" description="Low complexity" evidence="3">
    <location>
        <begin position="268"/>
        <end position="297"/>
    </location>
</feature>
<dbReference type="EMBL" id="QEAQ01000003">
    <property type="protein sequence ID" value="TPX62300.1"/>
    <property type="molecule type" value="Genomic_DNA"/>
</dbReference>
<dbReference type="PANTHER" id="PTHR23113">
    <property type="entry name" value="GUANINE NUCLEOTIDE EXCHANGE FACTOR"/>
    <property type="match status" value="1"/>
</dbReference>
<evidence type="ECO:0000256" key="3">
    <source>
        <dbReference type="SAM" id="MobiDB-lite"/>
    </source>
</evidence>
<dbReference type="SMART" id="SM00147">
    <property type="entry name" value="RasGEF"/>
    <property type="match status" value="1"/>
</dbReference>
<dbReference type="AlphaFoldDB" id="A0A507EGJ9"/>
<evidence type="ECO:0000256" key="1">
    <source>
        <dbReference type="ARBA" id="ARBA00022658"/>
    </source>
</evidence>
<feature type="region of interest" description="Disordered" evidence="3">
    <location>
        <begin position="633"/>
        <end position="663"/>
    </location>
</feature>
<dbReference type="Gene3D" id="1.10.840.10">
    <property type="entry name" value="Ras guanine-nucleotide exchange factors catalytic domain"/>
    <property type="match status" value="1"/>
</dbReference>
<comment type="caution">
    <text evidence="5">The sequence shown here is derived from an EMBL/GenBank/DDBJ whole genome shotgun (WGS) entry which is preliminary data.</text>
</comment>
<dbReference type="InterPro" id="IPR036964">
    <property type="entry name" value="RASGEF_cat_dom_sf"/>
</dbReference>
<reference evidence="5 6" key="1">
    <citation type="journal article" date="2019" name="Sci. Rep.">
        <title>Comparative genomics of chytrid fungi reveal insights into the obligate biotrophic and pathogenic lifestyle of Synchytrium endobioticum.</title>
        <authorList>
            <person name="van de Vossenberg B.T.L.H."/>
            <person name="Warris S."/>
            <person name="Nguyen H.D.T."/>
            <person name="van Gent-Pelzer M.P.E."/>
            <person name="Joly D.L."/>
            <person name="van de Geest H.C."/>
            <person name="Bonants P.J.M."/>
            <person name="Smith D.S."/>
            <person name="Levesque C.A."/>
            <person name="van der Lee T.A.J."/>
        </authorList>
    </citation>
    <scope>NUCLEOTIDE SEQUENCE [LARGE SCALE GENOMIC DNA]</scope>
    <source>
        <strain evidence="5 6">CBS 809.83</strain>
    </source>
</reference>
<evidence type="ECO:0000256" key="2">
    <source>
        <dbReference type="PROSITE-ProRule" id="PRU00168"/>
    </source>
</evidence>
<dbReference type="Pfam" id="PF00617">
    <property type="entry name" value="RasGEF"/>
    <property type="match status" value="1"/>
</dbReference>
<feature type="compositionally biased region" description="Acidic residues" evidence="3">
    <location>
        <begin position="100"/>
        <end position="112"/>
    </location>
</feature>
<dbReference type="InterPro" id="IPR001895">
    <property type="entry name" value="RASGEF_cat_dom"/>
</dbReference>
<sequence length="677" mass="73803">MSHIDVAIADADKQLGHLDLHAAFDAYLGALRLILTQFSSDTVFATELDADRDDQQTKHFKNSVAVTPDDVERLFGLAHLCLTEVEDIMFGTVSLDDLEPYNADSDENEDEEVKPANTAPTADANATTILPGRESRPLSVVDSGNGGKTPPVQRRLSKAADFREHRLSRAHTIRSLERSGTWNSIRNSGISSSLRPPSTAPPEDNVSPFNSDWLLDSNRAHSPPPSSSPAPGTSGSPHLTASDTPADSSKPNPRMSGESLVWHFPSVPKRGAGAAPKAPPSTSQTPSPLQTISSTSSFENSPSHQPPPYRMLSSQPQPVVAPPRSETPPTRSLQRPAAYLPLIPTSPLVHQHRFISEQYNAAGAQLQALEKAQHTGRPSAATAGVLSQVRRLVETTGLAKRKLAQLSGSISEWDRKPLVEVSPAELAQAILCYDVDMFRGIKPTEIVSHAISNSTAVPDSVKRALDFSFFLHRIVQSTILDHDQPIDRASSIVRWILVAQALCIQRDFHATNAICCALSSPAVADLKKTWKLVSKKYRGIYADIPKALVLSTNGWKGYRHELNHVEKPCVPVVDALIHAEAGDATRMLEMCKTDEENWDRDVGPVGNPVNGIGPMHWLVTRRWMPAEQVERMSRAWEPRPEKPGSPAGSISSASSAGNENTEDALLRRFNRLGFSKK</sequence>
<name>A0A507EGJ9_9FUNG</name>
<dbReference type="GO" id="GO:0005085">
    <property type="term" value="F:guanyl-nucleotide exchange factor activity"/>
    <property type="evidence" value="ECO:0007669"/>
    <property type="project" value="UniProtKB-KW"/>
</dbReference>
<dbReference type="STRING" id="109895.A0A507EGJ9"/>
<proteinExistence type="predicted"/>
<dbReference type="PANTHER" id="PTHR23113:SF99">
    <property type="entry name" value="RASGEF DOMAIN-CONTAINING PROTEIN"/>
    <property type="match status" value="1"/>
</dbReference>
<gene>
    <name evidence="5" type="ORF">PhCBS80983_g00595</name>
</gene>
<feature type="compositionally biased region" description="Low complexity" evidence="3">
    <location>
        <begin position="644"/>
        <end position="657"/>
    </location>
</feature>
<keyword evidence="6" id="KW-1185">Reference proteome</keyword>
<protein>
    <recommendedName>
        <fullName evidence="4">Ras-GEF domain-containing protein</fullName>
    </recommendedName>
</protein>
<keyword evidence="1 2" id="KW-0344">Guanine-nucleotide releasing factor</keyword>
<feature type="compositionally biased region" description="Low complexity" evidence="3">
    <location>
        <begin position="115"/>
        <end position="128"/>
    </location>
</feature>
<evidence type="ECO:0000313" key="6">
    <source>
        <dbReference type="Proteomes" id="UP000318582"/>
    </source>
</evidence>